<comment type="caution">
    <text evidence="2">The sequence shown here is derived from an EMBL/GenBank/DDBJ whole genome shotgun (WGS) entry which is preliminary data.</text>
</comment>
<protein>
    <submittedName>
        <fullName evidence="2">Uncharacterized protein</fullName>
    </submittedName>
</protein>
<feature type="signal peptide" evidence="1">
    <location>
        <begin position="1"/>
        <end position="18"/>
    </location>
</feature>
<keyword evidence="3" id="KW-1185">Reference proteome</keyword>
<evidence type="ECO:0000313" key="3">
    <source>
        <dbReference type="Proteomes" id="UP001597459"/>
    </source>
</evidence>
<dbReference type="Proteomes" id="UP001597459">
    <property type="component" value="Unassembled WGS sequence"/>
</dbReference>
<organism evidence="2 3">
    <name type="scientific">Aquimarina hainanensis</name>
    <dbReference type="NCBI Taxonomy" id="1578017"/>
    <lineage>
        <taxon>Bacteria</taxon>
        <taxon>Pseudomonadati</taxon>
        <taxon>Bacteroidota</taxon>
        <taxon>Flavobacteriia</taxon>
        <taxon>Flavobacteriales</taxon>
        <taxon>Flavobacteriaceae</taxon>
        <taxon>Aquimarina</taxon>
    </lineage>
</organism>
<evidence type="ECO:0000256" key="1">
    <source>
        <dbReference type="SAM" id="SignalP"/>
    </source>
</evidence>
<accession>A0ABW5N5X5</accession>
<keyword evidence="1" id="KW-0732">Signal</keyword>
<evidence type="ECO:0000313" key="2">
    <source>
        <dbReference type="EMBL" id="MFD2590206.1"/>
    </source>
</evidence>
<name>A0ABW5N5X5_9FLAO</name>
<dbReference type="RefSeq" id="WP_378298011.1">
    <property type="nucleotide sequence ID" value="NZ_JBHULX010000003.1"/>
</dbReference>
<gene>
    <name evidence="2" type="ORF">ACFSTE_05140</name>
</gene>
<reference evidence="3" key="1">
    <citation type="journal article" date="2019" name="Int. J. Syst. Evol. Microbiol.">
        <title>The Global Catalogue of Microorganisms (GCM) 10K type strain sequencing project: providing services to taxonomists for standard genome sequencing and annotation.</title>
        <authorList>
            <consortium name="The Broad Institute Genomics Platform"/>
            <consortium name="The Broad Institute Genome Sequencing Center for Infectious Disease"/>
            <person name="Wu L."/>
            <person name="Ma J."/>
        </authorList>
    </citation>
    <scope>NUCLEOTIDE SEQUENCE [LARGE SCALE GENOMIC DNA]</scope>
    <source>
        <strain evidence="3">KCTC 42423</strain>
    </source>
</reference>
<proteinExistence type="predicted"/>
<sequence>MKFKLIAITILLSNLSLAQTELNCFKKIKESKWNYSICIDSTMGIDLSNMSEILIKQYEISESGKLARQLSIRKSYNYDDKSPKELWFYEFGNTKFKDSRLISSTDSIFKINENNFYSKQEVYKDQKDGIWTMSYAIGLYKSQYYTFHTMGINKGNDSHEFLLKVIKRSSFFGKPVLKDDRKVKNDFLGDLTQGINDKKALNRILLNIDTFMSAAPEEEKQMLVKERPKIQLMIDQWNESVNSFVVEMKGFKTVSIKNSHFQQDNSKPNVTGHFGVVHFNCDGQEISYKILSLEIDKKMYLARIMKN</sequence>
<dbReference type="EMBL" id="JBHULX010000003">
    <property type="protein sequence ID" value="MFD2590206.1"/>
    <property type="molecule type" value="Genomic_DNA"/>
</dbReference>
<feature type="chain" id="PRO_5047502727" evidence="1">
    <location>
        <begin position="19"/>
        <end position="307"/>
    </location>
</feature>